<dbReference type="InterPro" id="IPR036922">
    <property type="entry name" value="Rieske_2Fe-2S_sf"/>
</dbReference>
<dbReference type="PANTHER" id="PTHR47354:SF1">
    <property type="entry name" value="CARNITINE MONOOXYGENASE REDUCTASE SUBUNIT"/>
    <property type="match status" value="1"/>
</dbReference>
<dbReference type="Pfam" id="PF00111">
    <property type="entry name" value="Fer2"/>
    <property type="match status" value="1"/>
</dbReference>
<dbReference type="InterPro" id="IPR017927">
    <property type="entry name" value="FAD-bd_FR_type"/>
</dbReference>
<dbReference type="InterPro" id="IPR012675">
    <property type="entry name" value="Beta-grasp_dom_sf"/>
</dbReference>
<evidence type="ECO:0000259" key="9">
    <source>
        <dbReference type="PROSITE" id="PS51384"/>
    </source>
</evidence>
<dbReference type="GO" id="GO:0051537">
    <property type="term" value="F:2 iron, 2 sulfur cluster binding"/>
    <property type="evidence" value="ECO:0007669"/>
    <property type="project" value="UniProtKB-KW"/>
</dbReference>
<dbReference type="AlphaFoldDB" id="A0A9W6JJQ4"/>
<keyword evidence="4" id="KW-0560">Oxidoreductase</keyword>
<name>A0A9W6JJQ4_9HYPH</name>
<sequence length="587" mass="62221">MQQDLRALWFPVASSGDLPLRHVYQGQLLGLEFAVWRADDGAVNVWENRCLHRGVRLSIGLNLGSELKCQYHGWRYANGDASCLYIPAHPANAPARTIRNRVYRSVERYGLIWSAIEPLAEPPVIPELETAEPLALRPMPVAAPASRVVEALRSYAARLGAEAVEPAAEVPPAGAFALRASWRRDGEVEAAAFFVQPTAARACVIRGLLLGDVAEAERVATLKAHNAALTALREEAEAADAREPDAAAAVEEAKIPLSPRVTTVAGGERAASGEAIRVRVARKWRVAADVVALRLEPISGALPPPAPGAHVDLHLPNGLVRQYSLTNGPAERDAYVVAVKREPQSRGGSAAVHDAVREGDLLAVSPPHDNFRLARGGGRHVLLAGGIGVTPLLAMAKALAATGRSFELHLFARSEEHAPFADDLGGLGASVQMHTGLDPTATGDCISAILADRADDAYVYVCGPAPMIEAAVARAEQAGWPDSAVHFEHFGNAKAVDDSTAFEVALARSAITVAIPAGRTITDVLREHGVSVPTSCEQGACGTCITTVLEGKPDHQDVFLSKAERASDACMTPCISRSLTPRLVLDL</sequence>
<keyword evidence="2" id="KW-0001">2Fe-2S</keyword>
<dbReference type="SUPFAM" id="SSF63380">
    <property type="entry name" value="Riboflavin synthase domain-like"/>
    <property type="match status" value="1"/>
</dbReference>
<comment type="caution">
    <text evidence="10">The sequence shown here is derived from an EMBL/GenBank/DDBJ whole genome shotgun (WGS) entry which is preliminary data.</text>
</comment>
<dbReference type="SUPFAM" id="SSF54292">
    <property type="entry name" value="2Fe-2S ferredoxin-like"/>
    <property type="match status" value="1"/>
</dbReference>
<dbReference type="CDD" id="cd03469">
    <property type="entry name" value="Rieske_RO_Alpha_N"/>
    <property type="match status" value="1"/>
</dbReference>
<dbReference type="PROSITE" id="PS00197">
    <property type="entry name" value="2FE2S_FER_1"/>
    <property type="match status" value="1"/>
</dbReference>
<evidence type="ECO:0000256" key="1">
    <source>
        <dbReference type="ARBA" id="ARBA00022630"/>
    </source>
</evidence>
<evidence type="ECO:0000313" key="11">
    <source>
        <dbReference type="Proteomes" id="UP001143309"/>
    </source>
</evidence>
<evidence type="ECO:0000259" key="7">
    <source>
        <dbReference type="PROSITE" id="PS51085"/>
    </source>
</evidence>
<organism evidence="10 11">
    <name type="scientific">Methylopila turkensis</name>
    <dbReference type="NCBI Taxonomy" id="1437816"/>
    <lineage>
        <taxon>Bacteria</taxon>
        <taxon>Pseudomonadati</taxon>
        <taxon>Pseudomonadota</taxon>
        <taxon>Alphaproteobacteria</taxon>
        <taxon>Hyphomicrobiales</taxon>
        <taxon>Methylopilaceae</taxon>
        <taxon>Methylopila</taxon>
    </lineage>
</organism>
<dbReference type="PROSITE" id="PS51384">
    <property type="entry name" value="FAD_FR"/>
    <property type="match status" value="1"/>
</dbReference>
<evidence type="ECO:0000256" key="6">
    <source>
        <dbReference type="ARBA" id="ARBA00023014"/>
    </source>
</evidence>
<evidence type="ECO:0000256" key="3">
    <source>
        <dbReference type="ARBA" id="ARBA00022723"/>
    </source>
</evidence>
<feature type="domain" description="2Fe-2S ferredoxin-type" evidence="7">
    <location>
        <begin position="502"/>
        <end position="587"/>
    </location>
</feature>
<accession>A0A9W6JJQ4</accession>
<dbReference type="SUPFAM" id="SSF50022">
    <property type="entry name" value="ISP domain"/>
    <property type="match status" value="1"/>
</dbReference>
<keyword evidence="5" id="KW-0408">Iron</keyword>
<dbReference type="CDD" id="cd06185">
    <property type="entry name" value="PDR_like"/>
    <property type="match status" value="1"/>
</dbReference>
<dbReference type="Gene3D" id="3.40.50.80">
    <property type="entry name" value="Nucleotide-binding domain of ferredoxin-NADP reductase (FNR) module"/>
    <property type="match status" value="1"/>
</dbReference>
<dbReference type="InterPro" id="IPR017941">
    <property type="entry name" value="Rieske_2Fe-2S"/>
</dbReference>
<dbReference type="Pfam" id="PF00355">
    <property type="entry name" value="Rieske"/>
    <property type="match status" value="1"/>
</dbReference>
<gene>
    <name evidence="10" type="ORF">GCM10008174_02080</name>
</gene>
<dbReference type="PRINTS" id="PR00409">
    <property type="entry name" value="PHDIOXRDTASE"/>
</dbReference>
<dbReference type="GO" id="GO:0016491">
    <property type="term" value="F:oxidoreductase activity"/>
    <property type="evidence" value="ECO:0007669"/>
    <property type="project" value="UniProtKB-KW"/>
</dbReference>
<dbReference type="InterPro" id="IPR050415">
    <property type="entry name" value="MRET"/>
</dbReference>
<dbReference type="InterPro" id="IPR036010">
    <property type="entry name" value="2Fe-2S_ferredoxin-like_sf"/>
</dbReference>
<dbReference type="CDD" id="cd00207">
    <property type="entry name" value="fer2"/>
    <property type="match status" value="1"/>
</dbReference>
<feature type="domain" description="FAD-binding FR-type" evidence="9">
    <location>
        <begin position="273"/>
        <end position="374"/>
    </location>
</feature>
<keyword evidence="3" id="KW-0479">Metal-binding</keyword>
<dbReference type="InterPro" id="IPR039261">
    <property type="entry name" value="FNR_nucleotide-bd"/>
</dbReference>
<dbReference type="RefSeq" id="WP_271198988.1">
    <property type="nucleotide sequence ID" value="NZ_BSFL01000001.1"/>
</dbReference>
<dbReference type="SUPFAM" id="SSF52343">
    <property type="entry name" value="Ferredoxin reductase-like, C-terminal NADP-linked domain"/>
    <property type="match status" value="1"/>
</dbReference>
<proteinExistence type="predicted"/>
<dbReference type="PROSITE" id="PS51085">
    <property type="entry name" value="2FE2S_FER_2"/>
    <property type="match status" value="1"/>
</dbReference>
<keyword evidence="11" id="KW-1185">Reference proteome</keyword>
<dbReference type="EMBL" id="BSFL01000001">
    <property type="protein sequence ID" value="GLK78467.1"/>
    <property type="molecule type" value="Genomic_DNA"/>
</dbReference>
<dbReference type="InterPro" id="IPR006058">
    <property type="entry name" value="2Fe2S_fd_BS"/>
</dbReference>
<reference evidence="10" key="1">
    <citation type="journal article" date="2014" name="Int. J. Syst. Evol. Microbiol.">
        <title>Complete genome sequence of Corynebacterium casei LMG S-19264T (=DSM 44701T), isolated from a smear-ripened cheese.</title>
        <authorList>
            <consortium name="US DOE Joint Genome Institute (JGI-PGF)"/>
            <person name="Walter F."/>
            <person name="Albersmeier A."/>
            <person name="Kalinowski J."/>
            <person name="Ruckert C."/>
        </authorList>
    </citation>
    <scope>NUCLEOTIDE SEQUENCE</scope>
    <source>
        <strain evidence="10">VKM B-2748</strain>
    </source>
</reference>
<keyword evidence="6" id="KW-0411">Iron-sulfur</keyword>
<dbReference type="InterPro" id="IPR017938">
    <property type="entry name" value="Riboflavin_synthase-like_b-brl"/>
</dbReference>
<evidence type="ECO:0000256" key="4">
    <source>
        <dbReference type="ARBA" id="ARBA00023002"/>
    </source>
</evidence>
<dbReference type="InterPro" id="IPR001041">
    <property type="entry name" value="2Fe-2S_ferredoxin-type"/>
</dbReference>
<evidence type="ECO:0000256" key="2">
    <source>
        <dbReference type="ARBA" id="ARBA00022714"/>
    </source>
</evidence>
<reference evidence="10" key="2">
    <citation type="submission" date="2023-01" db="EMBL/GenBank/DDBJ databases">
        <authorList>
            <person name="Sun Q."/>
            <person name="Evtushenko L."/>
        </authorList>
    </citation>
    <scope>NUCLEOTIDE SEQUENCE</scope>
    <source>
        <strain evidence="10">VKM B-2748</strain>
    </source>
</reference>
<keyword evidence="1" id="KW-0285">Flavoprotein</keyword>
<feature type="domain" description="Rieske" evidence="8">
    <location>
        <begin position="9"/>
        <end position="114"/>
    </location>
</feature>
<protein>
    <submittedName>
        <fullName evidence="10">Ferredoxin</fullName>
    </submittedName>
</protein>
<dbReference type="Gene3D" id="3.10.20.30">
    <property type="match status" value="1"/>
</dbReference>
<evidence type="ECO:0000313" key="10">
    <source>
        <dbReference type="EMBL" id="GLK78467.1"/>
    </source>
</evidence>
<evidence type="ECO:0000259" key="8">
    <source>
        <dbReference type="PROSITE" id="PS51296"/>
    </source>
</evidence>
<dbReference type="PROSITE" id="PS51296">
    <property type="entry name" value="RIESKE"/>
    <property type="match status" value="1"/>
</dbReference>
<dbReference type="Proteomes" id="UP001143309">
    <property type="component" value="Unassembled WGS sequence"/>
</dbReference>
<evidence type="ECO:0000256" key="5">
    <source>
        <dbReference type="ARBA" id="ARBA00023004"/>
    </source>
</evidence>
<dbReference type="Gene3D" id="2.40.30.10">
    <property type="entry name" value="Translation factors"/>
    <property type="match status" value="1"/>
</dbReference>
<dbReference type="PANTHER" id="PTHR47354">
    <property type="entry name" value="NADH OXIDOREDUCTASE HCR"/>
    <property type="match status" value="1"/>
</dbReference>
<dbReference type="Gene3D" id="2.102.10.10">
    <property type="entry name" value="Rieske [2Fe-2S] iron-sulphur domain"/>
    <property type="match status" value="1"/>
</dbReference>
<dbReference type="GO" id="GO:0046872">
    <property type="term" value="F:metal ion binding"/>
    <property type="evidence" value="ECO:0007669"/>
    <property type="project" value="UniProtKB-KW"/>
</dbReference>